<dbReference type="EMBL" id="BPLQ01010678">
    <property type="protein sequence ID" value="GIY52558.1"/>
    <property type="molecule type" value="Genomic_DNA"/>
</dbReference>
<sequence length="127" mass="14225">MGCRNQPASEETNTLQDEGQAQIESSVPTLNDSVPEERCCIQSTIAANHLPNSNDLFHKYSTPFQAETCNSILFKAVLSIEEVAKDLPVHEKDSDLLELEMRARVIRSLLKAKSEDADPEEPRKNEQ</sequence>
<proteinExistence type="predicted"/>
<evidence type="ECO:0000313" key="2">
    <source>
        <dbReference type="EMBL" id="GIY52558.1"/>
    </source>
</evidence>
<organism evidence="2 3">
    <name type="scientific">Caerostris darwini</name>
    <dbReference type="NCBI Taxonomy" id="1538125"/>
    <lineage>
        <taxon>Eukaryota</taxon>
        <taxon>Metazoa</taxon>
        <taxon>Ecdysozoa</taxon>
        <taxon>Arthropoda</taxon>
        <taxon>Chelicerata</taxon>
        <taxon>Arachnida</taxon>
        <taxon>Araneae</taxon>
        <taxon>Araneomorphae</taxon>
        <taxon>Entelegynae</taxon>
        <taxon>Araneoidea</taxon>
        <taxon>Araneidae</taxon>
        <taxon>Caerostris</taxon>
    </lineage>
</organism>
<evidence type="ECO:0000313" key="3">
    <source>
        <dbReference type="Proteomes" id="UP001054837"/>
    </source>
</evidence>
<feature type="region of interest" description="Disordered" evidence="1">
    <location>
        <begin position="1"/>
        <end position="31"/>
    </location>
</feature>
<reference evidence="2 3" key="1">
    <citation type="submission" date="2021-06" db="EMBL/GenBank/DDBJ databases">
        <title>Caerostris darwini draft genome.</title>
        <authorList>
            <person name="Kono N."/>
            <person name="Arakawa K."/>
        </authorList>
    </citation>
    <scope>NUCLEOTIDE SEQUENCE [LARGE SCALE GENOMIC DNA]</scope>
</reference>
<gene>
    <name evidence="2" type="ORF">CDAR_199361</name>
</gene>
<comment type="caution">
    <text evidence="2">The sequence shown here is derived from an EMBL/GenBank/DDBJ whole genome shotgun (WGS) entry which is preliminary data.</text>
</comment>
<evidence type="ECO:0000256" key="1">
    <source>
        <dbReference type="SAM" id="MobiDB-lite"/>
    </source>
</evidence>
<name>A0AAV4U498_9ARAC</name>
<dbReference type="Proteomes" id="UP001054837">
    <property type="component" value="Unassembled WGS sequence"/>
</dbReference>
<accession>A0AAV4U498</accession>
<protein>
    <submittedName>
        <fullName evidence="2">Uncharacterized protein</fullName>
    </submittedName>
</protein>
<dbReference type="AlphaFoldDB" id="A0AAV4U498"/>
<keyword evidence="3" id="KW-1185">Reference proteome</keyword>